<dbReference type="Proteomes" id="UP000050509">
    <property type="component" value="Unassembled WGS sequence"/>
</dbReference>
<evidence type="ECO:0000313" key="1">
    <source>
        <dbReference type="EMBL" id="KPV48749.1"/>
    </source>
</evidence>
<comment type="caution">
    <text evidence="1">The sequence shown here is derived from an EMBL/GenBank/DDBJ whole genome shotgun (WGS) entry which is preliminary data.</text>
</comment>
<accession>A0A0N8PR26</accession>
<dbReference type="AlphaFoldDB" id="A0A0N8PR26"/>
<sequence length="62" mass="7347">MMKRDPRGQVLRRQLQQLILLRETGPKSAAWHQARTRMIWRLHDEIKQGEGAPPEQETKSEE</sequence>
<dbReference type="EMBL" id="LJCR01002427">
    <property type="protein sequence ID" value="KPV48749.1"/>
    <property type="molecule type" value="Genomic_DNA"/>
</dbReference>
<gene>
    <name evidence="1" type="ORF">SE17_36405</name>
</gene>
<evidence type="ECO:0000313" key="2">
    <source>
        <dbReference type="Proteomes" id="UP000050509"/>
    </source>
</evidence>
<proteinExistence type="predicted"/>
<protein>
    <submittedName>
        <fullName evidence="1">Uncharacterized protein</fullName>
    </submittedName>
</protein>
<name>A0A0N8PR26_9CHLR</name>
<dbReference type="PATRIC" id="fig|186479.3.peg.4863"/>
<keyword evidence="2" id="KW-1185">Reference proteome</keyword>
<organism evidence="1 2">
    <name type="scientific">Kouleothrix aurantiaca</name>
    <dbReference type="NCBI Taxonomy" id="186479"/>
    <lineage>
        <taxon>Bacteria</taxon>
        <taxon>Bacillati</taxon>
        <taxon>Chloroflexota</taxon>
        <taxon>Chloroflexia</taxon>
        <taxon>Chloroflexales</taxon>
        <taxon>Roseiflexineae</taxon>
        <taxon>Roseiflexaceae</taxon>
        <taxon>Kouleothrix</taxon>
    </lineage>
</organism>
<reference evidence="1 2" key="1">
    <citation type="submission" date="2015-09" db="EMBL/GenBank/DDBJ databases">
        <title>Draft genome sequence of Kouleothrix aurantiaca JCM 19913.</title>
        <authorList>
            <person name="Hemp J."/>
        </authorList>
    </citation>
    <scope>NUCLEOTIDE SEQUENCE [LARGE SCALE GENOMIC DNA]</scope>
    <source>
        <strain evidence="1 2">COM-B</strain>
    </source>
</reference>